<keyword evidence="1 2" id="KW-0238">DNA-binding</keyword>
<dbReference type="InterPro" id="IPR009057">
    <property type="entry name" value="Homeodomain-like_sf"/>
</dbReference>
<name>K7A1F6_9ALTE</name>
<sequence length="227" mass="25351">MKPVRAQGGVATRTANKLKRKQTILNTARDIIATGGYASFTLAELAIQANVTVPTIHNLIGNKSEVLTQLVVDMVERTEQVLSSTAFKDPISAVESFTDNLMSLYHDDEAFYKAAFVIGEQESMFEHGHAGGIFKKSLKLAYQVCLDAKEHGFLVGNINSELLADRLFANQRIARYDWMHGYIDLSEYRCQMICGMLLTFAADATEEYRPVLIAKMSTVFLESVEQR</sequence>
<evidence type="ECO:0000313" key="5">
    <source>
        <dbReference type="Proteomes" id="UP000006322"/>
    </source>
</evidence>
<dbReference type="AlphaFoldDB" id="K7A1F6"/>
<evidence type="ECO:0000259" key="3">
    <source>
        <dbReference type="PROSITE" id="PS50977"/>
    </source>
</evidence>
<dbReference type="EMBL" id="BAER01000115">
    <property type="protein sequence ID" value="GAC34773.1"/>
    <property type="molecule type" value="Genomic_DNA"/>
</dbReference>
<keyword evidence="5" id="KW-1185">Reference proteome</keyword>
<feature type="domain" description="HTH tetR-type" evidence="3">
    <location>
        <begin position="18"/>
        <end position="78"/>
    </location>
</feature>
<organism evidence="4 5">
    <name type="scientific">Paraglaciecola polaris LMG 21857</name>
    <dbReference type="NCBI Taxonomy" id="1129793"/>
    <lineage>
        <taxon>Bacteria</taxon>
        <taxon>Pseudomonadati</taxon>
        <taxon>Pseudomonadota</taxon>
        <taxon>Gammaproteobacteria</taxon>
        <taxon>Alteromonadales</taxon>
        <taxon>Alteromonadaceae</taxon>
        <taxon>Paraglaciecola</taxon>
    </lineage>
</organism>
<proteinExistence type="predicted"/>
<protein>
    <recommendedName>
        <fullName evidence="3">HTH tetR-type domain-containing protein</fullName>
    </recommendedName>
</protein>
<dbReference type="InterPro" id="IPR001647">
    <property type="entry name" value="HTH_TetR"/>
</dbReference>
<dbReference type="RefSeq" id="WP_007106538.1">
    <property type="nucleotide sequence ID" value="NZ_BAER01000115.1"/>
</dbReference>
<dbReference type="PROSITE" id="PS00356">
    <property type="entry name" value="HTH_LACI_1"/>
    <property type="match status" value="1"/>
</dbReference>
<accession>K7A1F6</accession>
<reference evidence="5" key="1">
    <citation type="journal article" date="2014" name="Environ. Microbiol.">
        <title>Comparative genomics of the marine bacterial genus Glaciecola reveals the high degree of genomic diversity and genomic characteristic for cold adaptation.</title>
        <authorList>
            <person name="Qin Q.L."/>
            <person name="Xie B.B."/>
            <person name="Yu Y."/>
            <person name="Shu Y.L."/>
            <person name="Rong J.C."/>
            <person name="Zhang Y.J."/>
            <person name="Zhao D.L."/>
            <person name="Chen X.L."/>
            <person name="Zhang X.Y."/>
            <person name="Chen B."/>
            <person name="Zhou B.C."/>
            <person name="Zhang Y.Z."/>
        </authorList>
    </citation>
    <scope>NUCLEOTIDE SEQUENCE [LARGE SCALE GENOMIC DNA]</scope>
    <source>
        <strain evidence="5">LMG 21857</strain>
    </source>
</reference>
<evidence type="ECO:0000256" key="2">
    <source>
        <dbReference type="PROSITE-ProRule" id="PRU00335"/>
    </source>
</evidence>
<feature type="DNA-binding region" description="H-T-H motif" evidence="2">
    <location>
        <begin position="41"/>
        <end position="60"/>
    </location>
</feature>
<dbReference type="PROSITE" id="PS50977">
    <property type="entry name" value="HTH_TETR_2"/>
    <property type="match status" value="1"/>
</dbReference>
<dbReference type="SUPFAM" id="SSF46689">
    <property type="entry name" value="Homeodomain-like"/>
    <property type="match status" value="1"/>
</dbReference>
<evidence type="ECO:0000256" key="1">
    <source>
        <dbReference type="ARBA" id="ARBA00023125"/>
    </source>
</evidence>
<dbReference type="STRING" id="1129793.GPLA_3893"/>
<evidence type="ECO:0000313" key="4">
    <source>
        <dbReference type="EMBL" id="GAC34773.1"/>
    </source>
</evidence>
<dbReference type="GO" id="GO:0003677">
    <property type="term" value="F:DNA binding"/>
    <property type="evidence" value="ECO:0007669"/>
    <property type="project" value="UniProtKB-UniRule"/>
</dbReference>
<dbReference type="Proteomes" id="UP000006322">
    <property type="component" value="Unassembled WGS sequence"/>
</dbReference>
<dbReference type="OrthoDB" id="6382879at2"/>
<dbReference type="Pfam" id="PF00440">
    <property type="entry name" value="TetR_N"/>
    <property type="match status" value="1"/>
</dbReference>
<comment type="caution">
    <text evidence="4">The sequence shown here is derived from an EMBL/GenBank/DDBJ whole genome shotgun (WGS) entry which is preliminary data.</text>
</comment>
<gene>
    <name evidence="4" type="ORF">GPLA_3893</name>
</gene>
<dbReference type="Gene3D" id="1.10.357.10">
    <property type="entry name" value="Tetracycline Repressor, domain 2"/>
    <property type="match status" value="1"/>
</dbReference>